<dbReference type="STRING" id="1072256.CUTER_09245"/>
<accession>A0A0G3HIP9</accession>
<reference evidence="5 6" key="1">
    <citation type="journal article" date="2015" name="Genome Announc.">
        <title>Virulence Factor Genes Detected in the Complete Genome Sequence of Corynebacterium uterequi DSM 45634, Isolated from the Uterus of a Maiden Mare.</title>
        <authorList>
            <person name="Ruckert C."/>
            <person name="Kriete M."/>
            <person name="Jaenicke S."/>
            <person name="Winkler A."/>
            <person name="Tauch A."/>
        </authorList>
    </citation>
    <scope>NUCLEOTIDE SEQUENCE [LARGE SCALE GENOMIC DNA]</scope>
    <source>
        <strain evidence="5 6">DSM 45634</strain>
    </source>
</reference>
<dbReference type="GO" id="GO:0070273">
    <property type="term" value="F:phosphatidylinositol-4-phosphate binding"/>
    <property type="evidence" value="ECO:0007669"/>
    <property type="project" value="InterPro"/>
</dbReference>
<evidence type="ECO:0000256" key="3">
    <source>
        <dbReference type="ARBA" id="ARBA00023121"/>
    </source>
</evidence>
<keyword evidence="4" id="KW-0472">Membrane</keyword>
<evidence type="ECO:0000256" key="1">
    <source>
        <dbReference type="ARBA" id="ARBA00004255"/>
    </source>
</evidence>
<evidence type="ECO:0000256" key="4">
    <source>
        <dbReference type="ARBA" id="ARBA00023136"/>
    </source>
</evidence>
<dbReference type="GO" id="GO:0005737">
    <property type="term" value="C:cytoplasm"/>
    <property type="evidence" value="ECO:0007669"/>
    <property type="project" value="UniProtKB-ARBA"/>
</dbReference>
<evidence type="ECO:0000313" key="5">
    <source>
        <dbReference type="EMBL" id="AKK11818.1"/>
    </source>
</evidence>
<reference evidence="6" key="2">
    <citation type="submission" date="2015-05" db="EMBL/GenBank/DDBJ databases">
        <title>Complete genome sequence of Corynebacterium uterequi DSM 45634, isolated from the uterus of a maiden mare.</title>
        <authorList>
            <person name="Ruckert C."/>
            <person name="Albersmeier A."/>
            <person name="Winkler A."/>
            <person name="Tauch A."/>
        </authorList>
    </citation>
    <scope>NUCLEOTIDE SEQUENCE [LARGE SCALE GENOMIC DNA]</scope>
    <source>
        <strain evidence="6">DSM 45634</strain>
    </source>
</reference>
<protein>
    <submittedName>
        <fullName evidence="5">Golgi phosphoprotein 3 (GPP34)</fullName>
    </submittedName>
</protein>
<evidence type="ECO:0000256" key="2">
    <source>
        <dbReference type="ARBA" id="ARBA00023034"/>
    </source>
</evidence>
<dbReference type="InterPro" id="IPR008628">
    <property type="entry name" value="GPP34-like"/>
</dbReference>
<name>A0A0G3HIP9_9CORY</name>
<dbReference type="Pfam" id="PF05719">
    <property type="entry name" value="GPP34"/>
    <property type="match status" value="1"/>
</dbReference>
<proteinExistence type="predicted"/>
<keyword evidence="2" id="KW-0333">Golgi apparatus</keyword>
<keyword evidence="3" id="KW-0446">Lipid-binding</keyword>
<dbReference type="InterPro" id="IPR038261">
    <property type="entry name" value="GPP34-like_sf"/>
</dbReference>
<dbReference type="Gene3D" id="1.10.3630.10">
    <property type="entry name" value="yeast vps74-n-term truncation variant domain like"/>
    <property type="match status" value="1"/>
</dbReference>
<dbReference type="AlphaFoldDB" id="A0A0G3HIP9"/>
<dbReference type="Proteomes" id="UP000035548">
    <property type="component" value="Chromosome"/>
</dbReference>
<dbReference type="EMBL" id="CP011546">
    <property type="protein sequence ID" value="AKK11818.1"/>
    <property type="molecule type" value="Genomic_DNA"/>
</dbReference>
<gene>
    <name evidence="5" type="ORF">CUTER_09245</name>
</gene>
<evidence type="ECO:0000313" key="6">
    <source>
        <dbReference type="Proteomes" id="UP000035548"/>
    </source>
</evidence>
<sequence length="224" mass="23624">MLISEKLLLLLTPESGKNRYSNTHLVLASGVLADLLYRGLVTLSDGRLPKVTAVADAEVPDSPMLAQALDHLRSRGSMRAQHFVTSRQCSDRELIAEPLVQRGILTRGEKGFFGLGSRALPEADGSIEAQLRRDLAEGLSGHRVLSAEDATVLAVLRAGNLLWPVMRNDVDDSVTWRSIGKRVDSLMSAAAADPSASDALRATLAAAAAVAALAATTAATTATS</sequence>
<dbReference type="PATRIC" id="fig|1072256.5.peg.1821"/>
<dbReference type="KEGG" id="cut:CUTER_09245"/>
<keyword evidence="6" id="KW-1185">Reference proteome</keyword>
<dbReference type="GO" id="GO:0012505">
    <property type="term" value="C:endomembrane system"/>
    <property type="evidence" value="ECO:0007669"/>
    <property type="project" value="UniProtKB-ARBA"/>
</dbReference>
<comment type="subcellular location">
    <subcellularLocation>
        <location evidence="1">Golgi apparatus membrane</location>
        <topology evidence="1">Peripheral membrane protein</topology>
        <orientation evidence="1">Cytoplasmic side</orientation>
    </subcellularLocation>
</comment>
<organism evidence="5 6">
    <name type="scientific">Corynebacterium uterequi</name>
    <dbReference type="NCBI Taxonomy" id="1072256"/>
    <lineage>
        <taxon>Bacteria</taxon>
        <taxon>Bacillati</taxon>
        <taxon>Actinomycetota</taxon>
        <taxon>Actinomycetes</taxon>
        <taxon>Mycobacteriales</taxon>
        <taxon>Corynebacteriaceae</taxon>
        <taxon>Corynebacterium</taxon>
    </lineage>
</organism>